<organism evidence="2 3">
    <name type="scientific">Acetobacterium bakii</name>
    <dbReference type="NCBI Taxonomy" id="52689"/>
    <lineage>
        <taxon>Bacteria</taxon>
        <taxon>Bacillati</taxon>
        <taxon>Bacillota</taxon>
        <taxon>Clostridia</taxon>
        <taxon>Eubacteriales</taxon>
        <taxon>Eubacteriaceae</taxon>
        <taxon>Acetobacterium</taxon>
    </lineage>
</organism>
<protein>
    <submittedName>
        <fullName evidence="2">Uncharacterized protein</fullName>
    </submittedName>
</protein>
<proteinExistence type="predicted"/>
<name>A0A0L6U3Q2_9FIRM</name>
<dbReference type="RefSeq" id="WP_050739551.1">
    <property type="nucleotide sequence ID" value="NZ_LGYO01000013.1"/>
</dbReference>
<sequence>MKSSKGRSFDQMLFNKKPKKTWGQKVADTVMESTDEEIEEAIVCEVEDDQQSDDRHLYQEKIDQAEMAEYDTPVAAVKEKEELKIQKNSEIPKENNMIQAKQKDITTLEKIITQLQTDIEEKEAENNRIKFHNSEMKEIIVSMGLTGKVELLEKLKNENNKKDFLIKQFENKLKDNNAYIENLKTNLFSGINQLFEQKPMIELQIEEINNENISKIANESEEAIENKVLNLKSEGKSPRQIASITNLTTIRIEEILKKHEKLKKYA</sequence>
<feature type="coiled-coil region" evidence="1">
    <location>
        <begin position="98"/>
        <end position="211"/>
    </location>
</feature>
<dbReference type="EMBL" id="LGYO01000013">
    <property type="protein sequence ID" value="KNZ42400.1"/>
    <property type="molecule type" value="Genomic_DNA"/>
</dbReference>
<keyword evidence="1" id="KW-0175">Coiled coil</keyword>
<dbReference type="OrthoDB" id="1777523at2"/>
<evidence type="ECO:0000256" key="1">
    <source>
        <dbReference type="SAM" id="Coils"/>
    </source>
</evidence>
<accession>A0A0L6U3Q2</accession>
<dbReference type="AlphaFoldDB" id="A0A0L6U3Q2"/>
<keyword evidence="3" id="KW-1185">Reference proteome</keyword>
<gene>
    <name evidence="2" type="ORF">AKG39_06400</name>
</gene>
<evidence type="ECO:0000313" key="3">
    <source>
        <dbReference type="Proteomes" id="UP000036873"/>
    </source>
</evidence>
<reference evidence="3" key="1">
    <citation type="submission" date="2015-07" db="EMBL/GenBank/DDBJ databases">
        <title>Draft genome sequence of Acetobacterium bakii DSM 8293, a potential psychrophilic chemical producer through syngas fermentation.</title>
        <authorList>
            <person name="Song Y."/>
            <person name="Hwang S."/>
            <person name="Cho B.-K."/>
        </authorList>
    </citation>
    <scope>NUCLEOTIDE SEQUENCE [LARGE SCALE GENOMIC DNA]</scope>
    <source>
        <strain evidence="3">DSM 8239</strain>
    </source>
</reference>
<dbReference type="Proteomes" id="UP000036873">
    <property type="component" value="Unassembled WGS sequence"/>
</dbReference>
<evidence type="ECO:0000313" key="2">
    <source>
        <dbReference type="EMBL" id="KNZ42400.1"/>
    </source>
</evidence>
<dbReference type="STRING" id="52689.AKG39_06400"/>
<comment type="caution">
    <text evidence="2">The sequence shown here is derived from an EMBL/GenBank/DDBJ whole genome shotgun (WGS) entry which is preliminary data.</text>
</comment>